<dbReference type="InterPro" id="IPR043972">
    <property type="entry name" value="FUZ/MON1/HPS1_longin_1"/>
</dbReference>
<dbReference type="PANTHER" id="PTHR13559">
    <property type="entry name" value="INTRACELLULAR TRAFFIC PROTEIN-RELATED"/>
    <property type="match status" value="1"/>
</dbReference>
<feature type="region of interest" description="Disordered" evidence="1">
    <location>
        <begin position="336"/>
        <end position="361"/>
    </location>
</feature>
<dbReference type="EMBL" id="JAEHOC010000006">
    <property type="protein sequence ID" value="KAG2441079.1"/>
    <property type="molecule type" value="Genomic_DNA"/>
</dbReference>
<evidence type="ECO:0000259" key="2">
    <source>
        <dbReference type="Pfam" id="PF19036"/>
    </source>
</evidence>
<dbReference type="InterPro" id="IPR026069">
    <property type="entry name" value="Fuzzy"/>
</dbReference>
<organism evidence="3 4">
    <name type="scientific">Chlamydomonas incerta</name>
    <dbReference type="NCBI Taxonomy" id="51695"/>
    <lineage>
        <taxon>Eukaryota</taxon>
        <taxon>Viridiplantae</taxon>
        <taxon>Chlorophyta</taxon>
        <taxon>core chlorophytes</taxon>
        <taxon>Chlorophyceae</taxon>
        <taxon>CS clade</taxon>
        <taxon>Chlamydomonadales</taxon>
        <taxon>Chlamydomonadaceae</taxon>
        <taxon>Chlamydomonas</taxon>
    </lineage>
</organism>
<feature type="compositionally biased region" description="Polar residues" evidence="1">
    <location>
        <begin position="462"/>
        <end position="471"/>
    </location>
</feature>
<dbReference type="GO" id="GO:1905515">
    <property type="term" value="P:non-motile cilium assembly"/>
    <property type="evidence" value="ECO:0007669"/>
    <property type="project" value="TreeGrafter"/>
</dbReference>
<feature type="region of interest" description="Disordered" evidence="1">
    <location>
        <begin position="503"/>
        <end position="523"/>
    </location>
</feature>
<comment type="caution">
    <text evidence="3">The sequence shown here is derived from an EMBL/GenBank/DDBJ whole genome shotgun (WGS) entry which is preliminary data.</text>
</comment>
<dbReference type="Proteomes" id="UP000650467">
    <property type="component" value="Unassembled WGS sequence"/>
</dbReference>
<protein>
    <recommendedName>
        <fullName evidence="2">FUZ/MON1/HPS1 first Longin domain-containing protein</fullName>
    </recommendedName>
</protein>
<evidence type="ECO:0000256" key="1">
    <source>
        <dbReference type="SAM" id="MobiDB-lite"/>
    </source>
</evidence>
<keyword evidence="4" id="KW-1185">Reference proteome</keyword>
<evidence type="ECO:0000313" key="3">
    <source>
        <dbReference type="EMBL" id="KAG2441079.1"/>
    </source>
</evidence>
<reference evidence="3" key="1">
    <citation type="journal article" date="2020" name="bioRxiv">
        <title>Comparative genomics of Chlamydomonas.</title>
        <authorList>
            <person name="Craig R.J."/>
            <person name="Hasan A.R."/>
            <person name="Ness R.W."/>
            <person name="Keightley P.D."/>
        </authorList>
    </citation>
    <scope>NUCLEOTIDE SEQUENCE</scope>
    <source>
        <strain evidence="3">SAG 7.73</strain>
    </source>
</reference>
<dbReference type="GO" id="GO:0016192">
    <property type="term" value="P:vesicle-mediated transport"/>
    <property type="evidence" value="ECO:0007669"/>
    <property type="project" value="InterPro"/>
</dbReference>
<dbReference type="Pfam" id="PF19036">
    <property type="entry name" value="Fuz_longin_1"/>
    <property type="match status" value="1"/>
</dbReference>
<feature type="domain" description="FUZ/MON1/HPS1 first Longin" evidence="2">
    <location>
        <begin position="5"/>
        <end position="117"/>
    </location>
</feature>
<dbReference type="PANTHER" id="PTHR13559:SF1">
    <property type="entry name" value="PROTEIN FUZZY HOMOLOG"/>
    <property type="match status" value="1"/>
</dbReference>
<gene>
    <name evidence="3" type="ORF">HXX76_003932</name>
</gene>
<dbReference type="OrthoDB" id="545336at2759"/>
<dbReference type="AlphaFoldDB" id="A0A835TIM1"/>
<sequence length="609" mass="62857">MPQLFCVLEEGGRALLTRAQGDIQTPSFPTVGLLSSIATYTQNSGHELRVIASANVRIVYRRFDNYLLFVLITSNLLLQTELLQLHLQTLYDAILLLLGSTALVLDTSAKIDGLKKKLRAPGILACVDSLIADDTLVPCILLPVPQVLGLPLRDKAGLVTGLGRVVGSLAAAHAALVSEGHYLAATHGWWTLLSPREQMMVQQFAVQLAQLDQSGDGPSELMLYVARRQHEAPLRLKWLSLAEGIILVVLFDSSASSPPSLQTCEQDIRAMLQSSAHVLETPVWLSPPVPQFSTITFDLALVVEHSPPAATLLWGHSGSALQQGFNPLMSPTLRKQMGTSPSPMLSRMSYRPPSAHREEPLAAGGDGLQLFFRSAVDTLVSFVLQAWPQLPVALRAALHGASGVAAAGAGAGGGAGAGAQKASGPPLSPPAASPSPAGGTGKPPGTPISRLGGSMPPAVRHLSTSSPNSPVASFSRLQSLFRGGGGGGGGAGVNAAQADASAGNGANGGAAGGAAAQSGPEQPLELEEVPYEEIHSVIEGARLLALLDRSCSTAGPGAAGGGGAAASAPVVDGAVDVFMVFPRRVGRAAALEAASTLRSTFLMAYHDVD</sequence>
<evidence type="ECO:0000313" key="4">
    <source>
        <dbReference type="Proteomes" id="UP000650467"/>
    </source>
</evidence>
<proteinExistence type="predicted"/>
<name>A0A835TIM1_CHLIN</name>
<feature type="region of interest" description="Disordered" evidence="1">
    <location>
        <begin position="405"/>
        <end position="471"/>
    </location>
</feature>
<accession>A0A835TIM1</accession>